<dbReference type="GO" id="GO:0005737">
    <property type="term" value="C:cytoplasm"/>
    <property type="evidence" value="ECO:0007669"/>
    <property type="project" value="InterPro"/>
</dbReference>
<sequence length="100" mass="10690">MTTPSNLGPQIYSSNADLCNTGGSPAGSCTAALFLKAFAEGAFVTSEQEVNGEEPRMKWAHIDIAGTMEATRPTPYLEKGMTGRSVRALIEYTRRLSSSS</sequence>
<dbReference type="EMBL" id="ML179156">
    <property type="protein sequence ID" value="THU97438.1"/>
    <property type="molecule type" value="Genomic_DNA"/>
</dbReference>
<dbReference type="Gene3D" id="3.40.630.10">
    <property type="entry name" value="Zn peptidases"/>
    <property type="match status" value="1"/>
</dbReference>
<dbReference type="Pfam" id="PF00883">
    <property type="entry name" value="Peptidase_M17"/>
    <property type="match status" value="1"/>
</dbReference>
<dbReference type="GO" id="GO:0030145">
    <property type="term" value="F:manganese ion binding"/>
    <property type="evidence" value="ECO:0007669"/>
    <property type="project" value="InterPro"/>
</dbReference>
<evidence type="ECO:0000256" key="4">
    <source>
        <dbReference type="ARBA" id="ARBA00022801"/>
    </source>
</evidence>
<evidence type="ECO:0000256" key="1">
    <source>
        <dbReference type="ARBA" id="ARBA00009528"/>
    </source>
</evidence>
<dbReference type="GO" id="GO:0006508">
    <property type="term" value="P:proteolysis"/>
    <property type="evidence" value="ECO:0007669"/>
    <property type="project" value="UniProtKB-KW"/>
</dbReference>
<dbReference type="SUPFAM" id="SSF53187">
    <property type="entry name" value="Zn-dependent exopeptidases"/>
    <property type="match status" value="1"/>
</dbReference>
<comment type="similarity">
    <text evidence="1">Belongs to the peptidase M17 family.</text>
</comment>
<keyword evidence="2 6" id="KW-0031">Aminopeptidase</keyword>
<dbReference type="InterPro" id="IPR011356">
    <property type="entry name" value="Leucine_aapep/pepB"/>
</dbReference>
<keyword evidence="4" id="KW-0378">Hydrolase</keyword>
<gene>
    <name evidence="6" type="ORF">K435DRAFT_754105</name>
</gene>
<evidence type="ECO:0000256" key="3">
    <source>
        <dbReference type="ARBA" id="ARBA00022670"/>
    </source>
</evidence>
<evidence type="ECO:0000313" key="6">
    <source>
        <dbReference type="EMBL" id="THU97438.1"/>
    </source>
</evidence>
<keyword evidence="3" id="KW-0645">Protease</keyword>
<keyword evidence="7" id="KW-1185">Reference proteome</keyword>
<evidence type="ECO:0000259" key="5">
    <source>
        <dbReference type="Pfam" id="PF00883"/>
    </source>
</evidence>
<dbReference type="OrthoDB" id="412814at2759"/>
<evidence type="ECO:0000256" key="2">
    <source>
        <dbReference type="ARBA" id="ARBA00022438"/>
    </source>
</evidence>
<dbReference type="AlphaFoldDB" id="A0A4S8M6N0"/>
<protein>
    <submittedName>
        <fullName evidence="6">Cytosol aminopeptidase</fullName>
    </submittedName>
</protein>
<dbReference type="GO" id="GO:0070006">
    <property type="term" value="F:metalloaminopeptidase activity"/>
    <property type="evidence" value="ECO:0007669"/>
    <property type="project" value="InterPro"/>
</dbReference>
<name>A0A4S8M6N0_DENBC</name>
<dbReference type="PANTHER" id="PTHR11963:SF23">
    <property type="entry name" value="CYTOSOL AMINOPEPTIDASE"/>
    <property type="match status" value="1"/>
</dbReference>
<dbReference type="InterPro" id="IPR000819">
    <property type="entry name" value="Peptidase_M17_C"/>
</dbReference>
<dbReference type="PANTHER" id="PTHR11963">
    <property type="entry name" value="LEUCINE AMINOPEPTIDASE-RELATED"/>
    <property type="match status" value="1"/>
</dbReference>
<proteinExistence type="inferred from homology"/>
<evidence type="ECO:0000313" key="7">
    <source>
        <dbReference type="Proteomes" id="UP000297245"/>
    </source>
</evidence>
<dbReference type="Proteomes" id="UP000297245">
    <property type="component" value="Unassembled WGS sequence"/>
</dbReference>
<organism evidence="6 7">
    <name type="scientific">Dendrothele bispora (strain CBS 962.96)</name>
    <dbReference type="NCBI Taxonomy" id="1314807"/>
    <lineage>
        <taxon>Eukaryota</taxon>
        <taxon>Fungi</taxon>
        <taxon>Dikarya</taxon>
        <taxon>Basidiomycota</taxon>
        <taxon>Agaricomycotina</taxon>
        <taxon>Agaricomycetes</taxon>
        <taxon>Agaricomycetidae</taxon>
        <taxon>Agaricales</taxon>
        <taxon>Agaricales incertae sedis</taxon>
        <taxon>Dendrothele</taxon>
    </lineage>
</organism>
<reference evidence="6 7" key="1">
    <citation type="journal article" date="2019" name="Nat. Ecol. Evol.">
        <title>Megaphylogeny resolves global patterns of mushroom evolution.</title>
        <authorList>
            <person name="Varga T."/>
            <person name="Krizsan K."/>
            <person name="Foldi C."/>
            <person name="Dima B."/>
            <person name="Sanchez-Garcia M."/>
            <person name="Sanchez-Ramirez S."/>
            <person name="Szollosi G.J."/>
            <person name="Szarkandi J.G."/>
            <person name="Papp V."/>
            <person name="Albert L."/>
            <person name="Andreopoulos W."/>
            <person name="Angelini C."/>
            <person name="Antonin V."/>
            <person name="Barry K.W."/>
            <person name="Bougher N.L."/>
            <person name="Buchanan P."/>
            <person name="Buyck B."/>
            <person name="Bense V."/>
            <person name="Catcheside P."/>
            <person name="Chovatia M."/>
            <person name="Cooper J."/>
            <person name="Damon W."/>
            <person name="Desjardin D."/>
            <person name="Finy P."/>
            <person name="Geml J."/>
            <person name="Haridas S."/>
            <person name="Hughes K."/>
            <person name="Justo A."/>
            <person name="Karasinski D."/>
            <person name="Kautmanova I."/>
            <person name="Kiss B."/>
            <person name="Kocsube S."/>
            <person name="Kotiranta H."/>
            <person name="LaButti K.M."/>
            <person name="Lechner B.E."/>
            <person name="Liimatainen K."/>
            <person name="Lipzen A."/>
            <person name="Lukacs Z."/>
            <person name="Mihaltcheva S."/>
            <person name="Morgado L.N."/>
            <person name="Niskanen T."/>
            <person name="Noordeloos M.E."/>
            <person name="Ohm R.A."/>
            <person name="Ortiz-Santana B."/>
            <person name="Ovrebo C."/>
            <person name="Racz N."/>
            <person name="Riley R."/>
            <person name="Savchenko A."/>
            <person name="Shiryaev A."/>
            <person name="Soop K."/>
            <person name="Spirin V."/>
            <person name="Szebenyi C."/>
            <person name="Tomsovsky M."/>
            <person name="Tulloss R.E."/>
            <person name="Uehling J."/>
            <person name="Grigoriev I.V."/>
            <person name="Vagvolgyi C."/>
            <person name="Papp T."/>
            <person name="Martin F.M."/>
            <person name="Miettinen O."/>
            <person name="Hibbett D.S."/>
            <person name="Nagy L.G."/>
        </authorList>
    </citation>
    <scope>NUCLEOTIDE SEQUENCE [LARGE SCALE GENOMIC DNA]</scope>
    <source>
        <strain evidence="6 7">CBS 962.96</strain>
    </source>
</reference>
<feature type="domain" description="Cytosol aminopeptidase" evidence="5">
    <location>
        <begin position="6"/>
        <end position="90"/>
    </location>
</feature>
<accession>A0A4S8M6N0</accession>